<comment type="caution">
    <text evidence="1">The sequence shown here is derived from an EMBL/GenBank/DDBJ whole genome shotgun (WGS) entry which is preliminary data.</text>
</comment>
<dbReference type="InterPro" id="IPR043128">
    <property type="entry name" value="Rev_trsase/Diguanyl_cyclase"/>
</dbReference>
<reference evidence="1 2" key="1">
    <citation type="submission" date="2021-06" db="EMBL/GenBank/DDBJ databases">
        <title>Caerostris darwini draft genome.</title>
        <authorList>
            <person name="Kono N."/>
            <person name="Arakawa K."/>
        </authorList>
    </citation>
    <scope>NUCLEOTIDE SEQUENCE [LARGE SCALE GENOMIC DNA]</scope>
</reference>
<organism evidence="1 2">
    <name type="scientific">Caerostris darwini</name>
    <dbReference type="NCBI Taxonomy" id="1538125"/>
    <lineage>
        <taxon>Eukaryota</taxon>
        <taxon>Metazoa</taxon>
        <taxon>Ecdysozoa</taxon>
        <taxon>Arthropoda</taxon>
        <taxon>Chelicerata</taxon>
        <taxon>Arachnida</taxon>
        <taxon>Araneae</taxon>
        <taxon>Araneomorphae</taxon>
        <taxon>Entelegynae</taxon>
        <taxon>Araneoidea</taxon>
        <taxon>Araneidae</taxon>
        <taxon>Caerostris</taxon>
    </lineage>
</organism>
<dbReference type="PANTHER" id="PTHR33064:SF37">
    <property type="entry name" value="RIBONUCLEASE H"/>
    <property type="match status" value="1"/>
</dbReference>
<proteinExistence type="predicted"/>
<dbReference type="Gene3D" id="3.30.70.270">
    <property type="match status" value="1"/>
</dbReference>
<dbReference type="GO" id="GO:0071897">
    <property type="term" value="P:DNA biosynthetic process"/>
    <property type="evidence" value="ECO:0007669"/>
    <property type="project" value="UniProtKB-ARBA"/>
</dbReference>
<sequence length="94" mass="11042">MAYIGDIAIISRNFKEYLIHLKIILTKLRALNFTVNLKKWAFARPYINFLEHVISSGRHQPDPEEVQAIRRLDSPSTKSFVQCNYYRECISVIQ</sequence>
<dbReference type="AlphaFoldDB" id="A0AAV4SLQ2"/>
<keyword evidence="2" id="KW-1185">Reference proteome</keyword>
<dbReference type="PANTHER" id="PTHR33064">
    <property type="entry name" value="POL PROTEIN"/>
    <property type="match status" value="1"/>
</dbReference>
<dbReference type="SUPFAM" id="SSF56672">
    <property type="entry name" value="DNA/RNA polymerases"/>
    <property type="match status" value="1"/>
</dbReference>
<accession>A0AAV4SLQ2</accession>
<dbReference type="InterPro" id="IPR051320">
    <property type="entry name" value="Viral_Replic_Matur_Polypro"/>
</dbReference>
<gene>
    <name evidence="1" type="ORF">CDAR_472641</name>
</gene>
<dbReference type="Proteomes" id="UP001054837">
    <property type="component" value="Unassembled WGS sequence"/>
</dbReference>
<evidence type="ECO:0000313" key="2">
    <source>
        <dbReference type="Proteomes" id="UP001054837"/>
    </source>
</evidence>
<dbReference type="InterPro" id="IPR043502">
    <property type="entry name" value="DNA/RNA_pol_sf"/>
</dbReference>
<evidence type="ECO:0000313" key="1">
    <source>
        <dbReference type="EMBL" id="GIY33395.1"/>
    </source>
</evidence>
<dbReference type="EMBL" id="BPLQ01007934">
    <property type="protein sequence ID" value="GIY33395.1"/>
    <property type="molecule type" value="Genomic_DNA"/>
</dbReference>
<name>A0AAV4SLQ2_9ARAC</name>
<protein>
    <submittedName>
        <fullName evidence="1">Retrovirus-related Pol polyprotein from transposon 17.6</fullName>
    </submittedName>
</protein>